<dbReference type="EMBL" id="KN820406">
    <property type="protein sequence ID" value="KIJ06279.1"/>
    <property type="molecule type" value="Genomic_DNA"/>
</dbReference>
<evidence type="ECO:0000256" key="1">
    <source>
        <dbReference type="SAM" id="MobiDB-lite"/>
    </source>
</evidence>
<organism evidence="2 3">
    <name type="scientific">Paxillus involutus ATCC 200175</name>
    <dbReference type="NCBI Taxonomy" id="664439"/>
    <lineage>
        <taxon>Eukaryota</taxon>
        <taxon>Fungi</taxon>
        <taxon>Dikarya</taxon>
        <taxon>Basidiomycota</taxon>
        <taxon>Agaricomycotina</taxon>
        <taxon>Agaricomycetes</taxon>
        <taxon>Agaricomycetidae</taxon>
        <taxon>Boletales</taxon>
        <taxon>Paxilineae</taxon>
        <taxon>Paxillaceae</taxon>
        <taxon>Paxillus</taxon>
    </lineage>
</organism>
<dbReference type="SUPFAM" id="SSF117289">
    <property type="entry name" value="Nucleoporin domain"/>
    <property type="match status" value="1"/>
</dbReference>
<keyword evidence="3" id="KW-1185">Reference proteome</keyword>
<reference evidence="2 3" key="1">
    <citation type="submission" date="2014-06" db="EMBL/GenBank/DDBJ databases">
        <authorList>
            <consortium name="DOE Joint Genome Institute"/>
            <person name="Kuo A."/>
            <person name="Kohler A."/>
            <person name="Nagy L.G."/>
            <person name="Floudas D."/>
            <person name="Copeland A."/>
            <person name="Barry K.W."/>
            <person name="Cichocki N."/>
            <person name="Veneault-Fourrey C."/>
            <person name="LaButti K."/>
            <person name="Lindquist E.A."/>
            <person name="Lipzen A."/>
            <person name="Lundell T."/>
            <person name="Morin E."/>
            <person name="Murat C."/>
            <person name="Sun H."/>
            <person name="Tunlid A."/>
            <person name="Henrissat B."/>
            <person name="Grigoriev I.V."/>
            <person name="Hibbett D.S."/>
            <person name="Martin F."/>
            <person name="Nordberg H.P."/>
            <person name="Cantor M.N."/>
            <person name="Hua S.X."/>
        </authorList>
    </citation>
    <scope>NUCLEOTIDE SEQUENCE [LARGE SCALE GENOMIC DNA]</scope>
    <source>
        <strain evidence="2 3">ATCC 200175</strain>
    </source>
</reference>
<evidence type="ECO:0000313" key="2">
    <source>
        <dbReference type="EMBL" id="KIJ06279.1"/>
    </source>
</evidence>
<reference evidence="3" key="2">
    <citation type="submission" date="2015-01" db="EMBL/GenBank/DDBJ databases">
        <title>Evolutionary Origins and Diversification of the Mycorrhizal Mutualists.</title>
        <authorList>
            <consortium name="DOE Joint Genome Institute"/>
            <consortium name="Mycorrhizal Genomics Consortium"/>
            <person name="Kohler A."/>
            <person name="Kuo A."/>
            <person name="Nagy L.G."/>
            <person name="Floudas D."/>
            <person name="Copeland A."/>
            <person name="Barry K.W."/>
            <person name="Cichocki N."/>
            <person name="Veneault-Fourrey C."/>
            <person name="LaButti K."/>
            <person name="Lindquist E.A."/>
            <person name="Lipzen A."/>
            <person name="Lundell T."/>
            <person name="Morin E."/>
            <person name="Murat C."/>
            <person name="Riley R."/>
            <person name="Ohm R."/>
            <person name="Sun H."/>
            <person name="Tunlid A."/>
            <person name="Henrissat B."/>
            <person name="Grigoriev I.V."/>
            <person name="Hibbett D.S."/>
            <person name="Martin F."/>
        </authorList>
    </citation>
    <scope>NUCLEOTIDE SEQUENCE [LARGE SCALE GENOMIC DNA]</scope>
    <source>
        <strain evidence="3">ATCC 200175</strain>
    </source>
</reference>
<protein>
    <submittedName>
        <fullName evidence="2">Uncharacterized protein</fullName>
    </submittedName>
</protein>
<dbReference type="AlphaFoldDB" id="A0A0C9SMJ4"/>
<feature type="region of interest" description="Disordered" evidence="1">
    <location>
        <begin position="128"/>
        <end position="163"/>
    </location>
</feature>
<proteinExistence type="predicted"/>
<dbReference type="HOGENOM" id="CLU_1627609_0_0_1"/>
<name>A0A0C9SMJ4_PAXIN</name>
<gene>
    <name evidence="2" type="ORF">PAXINDRAFT_20520</name>
</gene>
<feature type="compositionally biased region" description="Basic and acidic residues" evidence="1">
    <location>
        <begin position="153"/>
        <end position="163"/>
    </location>
</feature>
<feature type="compositionally biased region" description="Polar residues" evidence="1">
    <location>
        <begin position="133"/>
        <end position="150"/>
    </location>
</feature>
<dbReference type="Proteomes" id="UP000053647">
    <property type="component" value="Unassembled WGS sequence"/>
</dbReference>
<sequence>MENLNEWPAVAASSDGQWIATEQGNTLTIWNAKIDGKVVERKVQVCSLFASGSDDGVVIGPGMMAIVGSHTLGFAPNGDRTVGCDTRDVRIWNSYSGKLHQASTPTEATARTRTPSFSTPRLARYLENGNVADDSSTPSQCRPTPDSSRQAHARYDEEVRTWA</sequence>
<evidence type="ECO:0000313" key="3">
    <source>
        <dbReference type="Proteomes" id="UP000053647"/>
    </source>
</evidence>
<accession>A0A0C9SMJ4</accession>